<name>A0A9Q0IY59_9TELE</name>
<feature type="compositionally biased region" description="Polar residues" evidence="1">
    <location>
        <begin position="155"/>
        <end position="185"/>
    </location>
</feature>
<feature type="compositionally biased region" description="Low complexity" evidence="1">
    <location>
        <begin position="224"/>
        <end position="241"/>
    </location>
</feature>
<evidence type="ECO:0000256" key="1">
    <source>
        <dbReference type="SAM" id="MobiDB-lite"/>
    </source>
</evidence>
<keyword evidence="3" id="KW-1185">Reference proteome</keyword>
<feature type="compositionally biased region" description="Basic and acidic residues" evidence="1">
    <location>
        <begin position="338"/>
        <end position="348"/>
    </location>
</feature>
<proteinExistence type="predicted"/>
<protein>
    <submittedName>
        <fullName evidence="2">Uncharacterized protein</fullName>
    </submittedName>
</protein>
<feature type="compositionally biased region" description="Basic and acidic residues" evidence="1">
    <location>
        <begin position="295"/>
        <end position="304"/>
    </location>
</feature>
<feature type="region of interest" description="Disordered" evidence="1">
    <location>
        <begin position="1"/>
        <end position="44"/>
    </location>
</feature>
<evidence type="ECO:0000313" key="2">
    <source>
        <dbReference type="EMBL" id="KAJ3614383.1"/>
    </source>
</evidence>
<feature type="region of interest" description="Disordered" evidence="1">
    <location>
        <begin position="284"/>
        <end position="320"/>
    </location>
</feature>
<dbReference type="OrthoDB" id="9449914at2759"/>
<sequence length="462" mass="51140">MDSDPYDDSQSDSGVSADFSTSSTFESSIAKDNMDVVKTPANETPIEREIRRAVQREQSLRRARGIKNVSPTRYVEIPLKKSVLYSGLPVKSEKSQGKDRKFAGSKMQKEIHAEVQREQVLVKLGTVPGIYDKGTVRQLKERKQLFEAFQEPRDSSFNLTPRTRVPSSASANKSFPCENQENASMPASPPGALSVGRGQSADLLNEKQQQEQQHSPTSPTWTKPGGSTSSRSPRGPGLSEGNGCQVIVLESNLPSLSLYPPPPLRSNHRPASLTQTQAVNVFDFGTSNTSSLGKGDYRGETERELVDEEDVEEEPKENPFFKLRSSLSVDKVGQDIREAQERERELRRQRTSLYGAARAGGREEERARGGTVVNREGGQLSPCSFSSPSYNLPAFPAQPVSPTYRVTGPQAVRQSLGKLGMWPPSQTEEKQDVQPENPRQKTPLLQHWETGLVINGHRDQDH</sequence>
<dbReference type="Proteomes" id="UP001148018">
    <property type="component" value="Unassembled WGS sequence"/>
</dbReference>
<dbReference type="PANTHER" id="PTHR18839">
    <property type="entry name" value="MITOTIC INTERACTOR AND SUBSTRATE OF PLK1 MISP FAMILY MEMBER"/>
    <property type="match status" value="1"/>
</dbReference>
<feature type="compositionally biased region" description="Polar residues" evidence="1">
    <location>
        <begin position="18"/>
        <end position="27"/>
    </location>
</feature>
<dbReference type="EMBL" id="JANIIK010000034">
    <property type="protein sequence ID" value="KAJ3614383.1"/>
    <property type="molecule type" value="Genomic_DNA"/>
</dbReference>
<feature type="region of interest" description="Disordered" evidence="1">
    <location>
        <begin position="418"/>
        <end position="462"/>
    </location>
</feature>
<feature type="region of interest" description="Disordered" evidence="1">
    <location>
        <begin position="147"/>
        <end position="246"/>
    </location>
</feature>
<organism evidence="2 3">
    <name type="scientific">Muraenolepis orangiensis</name>
    <name type="common">Patagonian moray cod</name>
    <dbReference type="NCBI Taxonomy" id="630683"/>
    <lineage>
        <taxon>Eukaryota</taxon>
        <taxon>Metazoa</taxon>
        <taxon>Chordata</taxon>
        <taxon>Craniata</taxon>
        <taxon>Vertebrata</taxon>
        <taxon>Euteleostomi</taxon>
        <taxon>Actinopterygii</taxon>
        <taxon>Neopterygii</taxon>
        <taxon>Teleostei</taxon>
        <taxon>Neoteleostei</taxon>
        <taxon>Acanthomorphata</taxon>
        <taxon>Zeiogadaria</taxon>
        <taxon>Gadariae</taxon>
        <taxon>Gadiformes</taxon>
        <taxon>Muraenolepidoidei</taxon>
        <taxon>Muraenolepididae</taxon>
        <taxon>Muraenolepis</taxon>
    </lineage>
</organism>
<feature type="compositionally biased region" description="Acidic residues" evidence="1">
    <location>
        <begin position="1"/>
        <end position="10"/>
    </location>
</feature>
<reference evidence="2" key="1">
    <citation type="submission" date="2022-07" db="EMBL/GenBank/DDBJ databases">
        <title>Chromosome-level genome of Muraenolepis orangiensis.</title>
        <authorList>
            <person name="Kim J."/>
        </authorList>
    </citation>
    <scope>NUCLEOTIDE SEQUENCE</scope>
    <source>
        <strain evidence="2">KU_S4_2022</strain>
        <tissue evidence="2">Muscle</tissue>
    </source>
</reference>
<dbReference type="AlphaFoldDB" id="A0A9Q0IY59"/>
<evidence type="ECO:0000313" key="3">
    <source>
        <dbReference type="Proteomes" id="UP001148018"/>
    </source>
</evidence>
<feature type="compositionally biased region" description="Acidic residues" evidence="1">
    <location>
        <begin position="305"/>
        <end position="315"/>
    </location>
</feature>
<feature type="region of interest" description="Disordered" evidence="1">
    <location>
        <begin position="338"/>
        <end position="380"/>
    </location>
</feature>
<gene>
    <name evidence="2" type="ORF">NHX12_017957</name>
</gene>
<dbReference type="PANTHER" id="PTHR18839:SF0">
    <property type="entry name" value="MITOTIC INTERACTOR AND SUBSTRATE OF PLK1 ISOFORM X1-RELATED"/>
    <property type="match status" value="1"/>
</dbReference>
<accession>A0A9Q0IY59</accession>
<comment type="caution">
    <text evidence="2">The sequence shown here is derived from an EMBL/GenBank/DDBJ whole genome shotgun (WGS) entry which is preliminary data.</text>
</comment>
<dbReference type="InterPro" id="IPR042779">
    <property type="entry name" value="MISP/MISP3-like"/>
</dbReference>
<feature type="compositionally biased region" description="Polar residues" evidence="1">
    <location>
        <begin position="210"/>
        <end position="221"/>
    </location>
</feature>